<evidence type="ECO:0000256" key="4">
    <source>
        <dbReference type="ARBA" id="ARBA00023163"/>
    </source>
</evidence>
<evidence type="ECO:0000256" key="2">
    <source>
        <dbReference type="ARBA" id="ARBA00023015"/>
    </source>
</evidence>
<name>A0A2Z4GFC4_9BACT</name>
<evidence type="ECO:0000256" key="3">
    <source>
        <dbReference type="ARBA" id="ARBA00023125"/>
    </source>
</evidence>
<dbReference type="KEGG" id="als:DJ013_18270"/>
<dbReference type="AlphaFoldDB" id="A0A2Z4GFC4"/>
<keyword evidence="6" id="KW-1185">Reference proteome</keyword>
<dbReference type="Pfam" id="PF03965">
    <property type="entry name" value="Penicillinase_R"/>
    <property type="match status" value="1"/>
</dbReference>
<dbReference type="Gene3D" id="1.10.10.10">
    <property type="entry name" value="Winged helix-like DNA-binding domain superfamily/Winged helix DNA-binding domain"/>
    <property type="match status" value="1"/>
</dbReference>
<dbReference type="EMBL" id="CP029480">
    <property type="protein sequence ID" value="AWW00007.1"/>
    <property type="molecule type" value="Genomic_DNA"/>
</dbReference>
<dbReference type="Proteomes" id="UP000249873">
    <property type="component" value="Chromosome"/>
</dbReference>
<dbReference type="SUPFAM" id="SSF46785">
    <property type="entry name" value="Winged helix' DNA-binding domain"/>
    <property type="match status" value="1"/>
</dbReference>
<evidence type="ECO:0000313" key="6">
    <source>
        <dbReference type="Proteomes" id="UP000249873"/>
    </source>
</evidence>
<dbReference type="OrthoDB" id="1098508at2"/>
<evidence type="ECO:0000313" key="5">
    <source>
        <dbReference type="EMBL" id="AWW00007.1"/>
    </source>
</evidence>
<keyword evidence="4" id="KW-0804">Transcription</keyword>
<keyword evidence="2" id="KW-0805">Transcription regulation</keyword>
<dbReference type="InterPro" id="IPR036388">
    <property type="entry name" value="WH-like_DNA-bd_sf"/>
</dbReference>
<dbReference type="GO" id="GO:0045892">
    <property type="term" value="P:negative regulation of DNA-templated transcription"/>
    <property type="evidence" value="ECO:0007669"/>
    <property type="project" value="InterPro"/>
</dbReference>
<comment type="similarity">
    <text evidence="1">Belongs to the BlaI transcriptional regulatory family.</text>
</comment>
<dbReference type="Gene3D" id="1.10.4040.10">
    <property type="entry name" value="Penicillinase repressor domain"/>
    <property type="match status" value="1"/>
</dbReference>
<evidence type="ECO:0000256" key="1">
    <source>
        <dbReference type="ARBA" id="ARBA00011046"/>
    </source>
</evidence>
<accession>A0A2Z4GFC4</accession>
<organism evidence="5 6">
    <name type="scientific">Arcticibacterium luteifluviistationis</name>
    <dbReference type="NCBI Taxonomy" id="1784714"/>
    <lineage>
        <taxon>Bacteria</taxon>
        <taxon>Pseudomonadati</taxon>
        <taxon>Bacteroidota</taxon>
        <taxon>Cytophagia</taxon>
        <taxon>Cytophagales</taxon>
        <taxon>Leadbetterellaceae</taxon>
        <taxon>Arcticibacterium</taxon>
    </lineage>
</organism>
<dbReference type="RefSeq" id="WP_111373374.1">
    <property type="nucleotide sequence ID" value="NZ_CP029480.1"/>
</dbReference>
<protein>
    <submittedName>
        <fullName evidence="5">Transcriptional regulator</fullName>
    </submittedName>
</protein>
<sequence length="123" mass="14135">MVQLAKREDQIMQIVWQQGNVFIRDIIEELPEPKPHYNSVATIVKILVKKGFLNSEKIGNTHQYSAAVPFEDYRTEHLGEMNIKKKFFGGSFSRMVAHFAKGENLSEEEIKELVSVINKNKDA</sequence>
<dbReference type="InterPro" id="IPR005650">
    <property type="entry name" value="BlaI_family"/>
</dbReference>
<proteinExistence type="inferred from homology"/>
<reference evidence="5 6" key="1">
    <citation type="submission" date="2018-05" db="EMBL/GenBank/DDBJ databases">
        <title>Complete genome sequence of Arcticibacterium luteifluviistationis SM1504T, a cytophagaceae bacterium isolated from Arctic surface seawater.</title>
        <authorList>
            <person name="Li Y."/>
            <person name="Qin Q.-L."/>
        </authorList>
    </citation>
    <scope>NUCLEOTIDE SEQUENCE [LARGE SCALE GENOMIC DNA]</scope>
    <source>
        <strain evidence="5 6">SM1504</strain>
    </source>
</reference>
<keyword evidence="3" id="KW-0238">DNA-binding</keyword>
<dbReference type="InterPro" id="IPR036390">
    <property type="entry name" value="WH_DNA-bd_sf"/>
</dbReference>
<gene>
    <name evidence="5" type="ORF">DJ013_18270</name>
</gene>
<dbReference type="GO" id="GO:0003677">
    <property type="term" value="F:DNA binding"/>
    <property type="evidence" value="ECO:0007669"/>
    <property type="project" value="UniProtKB-KW"/>
</dbReference>
<dbReference type="PIRSF" id="PIRSF019455">
    <property type="entry name" value="CopR_AtkY"/>
    <property type="match status" value="1"/>
</dbReference>